<evidence type="ECO:0000259" key="2">
    <source>
        <dbReference type="SMART" id="SM00198"/>
    </source>
</evidence>
<dbReference type="SUPFAM" id="SSF55797">
    <property type="entry name" value="PR-1-like"/>
    <property type="match status" value="1"/>
</dbReference>
<dbReference type="GO" id="GO:0005576">
    <property type="term" value="C:extracellular region"/>
    <property type="evidence" value="ECO:0007669"/>
    <property type="project" value="InterPro"/>
</dbReference>
<dbReference type="InterPro" id="IPR001283">
    <property type="entry name" value="CRISP-related"/>
</dbReference>
<feature type="chain" id="PRO_5004893215" description="SCP domain-containing protein" evidence="1">
    <location>
        <begin position="24"/>
        <end position="178"/>
    </location>
</feature>
<evidence type="ECO:0000313" key="3">
    <source>
        <dbReference type="EMBL" id="EWC44412.1"/>
    </source>
</evidence>
<name>W7HWF3_9PEZI</name>
<evidence type="ECO:0000313" key="4">
    <source>
        <dbReference type="Proteomes" id="UP000024837"/>
    </source>
</evidence>
<organism evidence="3 4">
    <name type="scientific">Drechslerella stenobrocha 248</name>
    <dbReference type="NCBI Taxonomy" id="1043628"/>
    <lineage>
        <taxon>Eukaryota</taxon>
        <taxon>Fungi</taxon>
        <taxon>Dikarya</taxon>
        <taxon>Ascomycota</taxon>
        <taxon>Pezizomycotina</taxon>
        <taxon>Orbiliomycetes</taxon>
        <taxon>Orbiliales</taxon>
        <taxon>Orbiliaceae</taxon>
        <taxon>Drechslerella</taxon>
    </lineage>
</organism>
<keyword evidence="1" id="KW-0732">Signal</keyword>
<evidence type="ECO:0000256" key="1">
    <source>
        <dbReference type="SAM" id="SignalP"/>
    </source>
</evidence>
<dbReference type="InterPro" id="IPR035940">
    <property type="entry name" value="CAP_sf"/>
</dbReference>
<proteinExistence type="predicted"/>
<sequence length="178" mass="19167">MRVLAATVATLVLAFLSWPAAIAYPQDTGNEGVIAVVPNLALSENTNSTLDGASSPDKRAKTVTTGGTLPGLMLKYHNAWRAHHGTAALKWNAQLATVAQKSASKCVFAHTVNNKNGENIAAGTYTNPAYYAFLWYNEVTKYNYNRPGFTAQTGHFTQVIWKGTKSIGCAWVRGCSGR</sequence>
<gene>
    <name evidence="3" type="ORF">DRE_01238</name>
</gene>
<dbReference type="InterPro" id="IPR014044">
    <property type="entry name" value="CAP_dom"/>
</dbReference>
<dbReference type="HOGENOM" id="CLU_035730_6_3_1"/>
<dbReference type="Proteomes" id="UP000024837">
    <property type="component" value="Unassembled WGS sequence"/>
</dbReference>
<protein>
    <recommendedName>
        <fullName evidence="2">SCP domain-containing protein</fullName>
    </recommendedName>
</protein>
<keyword evidence="4" id="KW-1185">Reference proteome</keyword>
<dbReference type="Gene3D" id="3.40.33.10">
    <property type="entry name" value="CAP"/>
    <property type="match status" value="1"/>
</dbReference>
<dbReference type="SMART" id="SM00198">
    <property type="entry name" value="SCP"/>
    <property type="match status" value="1"/>
</dbReference>
<dbReference type="EMBL" id="KI966443">
    <property type="protein sequence ID" value="EWC44412.1"/>
    <property type="molecule type" value="Genomic_DNA"/>
</dbReference>
<dbReference type="InterPro" id="IPR018244">
    <property type="entry name" value="Allrgn_V5/Tpx1_CS"/>
</dbReference>
<dbReference type="PROSITE" id="PS01009">
    <property type="entry name" value="CRISP_1"/>
    <property type="match status" value="1"/>
</dbReference>
<dbReference type="AlphaFoldDB" id="W7HWF3"/>
<dbReference type="PRINTS" id="PR00837">
    <property type="entry name" value="V5TPXLIKE"/>
</dbReference>
<accession>W7HWF3</accession>
<reference evidence="3 4" key="1">
    <citation type="submission" date="2013-05" db="EMBL/GenBank/DDBJ databases">
        <title>Drechslerella stenobrocha genome reveals carnivorous origination and mechanical trapping mechanism of predatory fungi.</title>
        <authorList>
            <person name="Liu X."/>
            <person name="Zhang W."/>
            <person name="Liu K."/>
        </authorList>
    </citation>
    <scope>NUCLEOTIDE SEQUENCE [LARGE SCALE GENOMIC DNA]</scope>
    <source>
        <strain evidence="3 4">248</strain>
    </source>
</reference>
<feature type="domain" description="SCP" evidence="2">
    <location>
        <begin position="68"/>
        <end position="178"/>
    </location>
</feature>
<dbReference type="OrthoDB" id="337038at2759"/>
<dbReference type="PANTHER" id="PTHR10334">
    <property type="entry name" value="CYSTEINE-RICH SECRETORY PROTEIN-RELATED"/>
    <property type="match status" value="1"/>
</dbReference>
<feature type="signal peptide" evidence="1">
    <location>
        <begin position="1"/>
        <end position="23"/>
    </location>
</feature>
<dbReference type="Pfam" id="PF00188">
    <property type="entry name" value="CAP"/>
    <property type="match status" value="1"/>
</dbReference>